<evidence type="ECO:0000313" key="2">
    <source>
        <dbReference type="Proteomes" id="UP000800040"/>
    </source>
</evidence>
<protein>
    <submittedName>
        <fullName evidence="1">Uncharacterized protein</fullName>
    </submittedName>
</protein>
<dbReference type="AlphaFoldDB" id="A0A6A5JVA8"/>
<dbReference type="OrthoDB" id="10437053at2759"/>
<gene>
    <name evidence="1" type="ORF">BDW02DRAFT_617603</name>
</gene>
<sequence length="70" mass="7723">MTFDHKDCKVNCLKEGVLDTVYKDCALESLSRKATTGHVSMISATAACLAAAREPESVTWLEPHHFDKVD</sequence>
<keyword evidence="2" id="KW-1185">Reference proteome</keyword>
<evidence type="ECO:0000313" key="1">
    <source>
        <dbReference type="EMBL" id="KAF1828215.1"/>
    </source>
</evidence>
<reference evidence="1" key="1">
    <citation type="submission" date="2020-01" db="EMBL/GenBank/DDBJ databases">
        <authorList>
            <consortium name="DOE Joint Genome Institute"/>
            <person name="Haridas S."/>
            <person name="Albert R."/>
            <person name="Binder M."/>
            <person name="Bloem J."/>
            <person name="Labutti K."/>
            <person name="Salamov A."/>
            <person name="Andreopoulos B."/>
            <person name="Baker S.E."/>
            <person name="Barry K."/>
            <person name="Bills G."/>
            <person name="Bluhm B.H."/>
            <person name="Cannon C."/>
            <person name="Castanera R."/>
            <person name="Culley D.E."/>
            <person name="Daum C."/>
            <person name="Ezra D."/>
            <person name="Gonzalez J.B."/>
            <person name="Henrissat B."/>
            <person name="Kuo A."/>
            <person name="Liang C."/>
            <person name="Lipzen A."/>
            <person name="Lutzoni F."/>
            <person name="Magnuson J."/>
            <person name="Mondo S."/>
            <person name="Nolan M."/>
            <person name="Ohm R."/>
            <person name="Pangilinan J."/>
            <person name="Park H.-J."/>
            <person name="Ramirez L."/>
            <person name="Alfaro M."/>
            <person name="Sun H."/>
            <person name="Tritt A."/>
            <person name="Yoshinaga Y."/>
            <person name="Zwiers L.-H."/>
            <person name="Turgeon B.G."/>
            <person name="Goodwin S.B."/>
            <person name="Spatafora J.W."/>
            <person name="Crous P.W."/>
            <person name="Grigoriev I.V."/>
        </authorList>
    </citation>
    <scope>NUCLEOTIDE SEQUENCE</scope>
    <source>
        <strain evidence="1">P77</strain>
    </source>
</reference>
<dbReference type="EMBL" id="ML975613">
    <property type="protein sequence ID" value="KAF1828215.1"/>
    <property type="molecule type" value="Genomic_DNA"/>
</dbReference>
<accession>A0A6A5JVA8</accession>
<name>A0A6A5JVA8_9PLEO</name>
<dbReference type="Proteomes" id="UP000800040">
    <property type="component" value="Unassembled WGS sequence"/>
</dbReference>
<proteinExistence type="predicted"/>
<organism evidence="1 2">
    <name type="scientific">Decorospora gaudefroyi</name>
    <dbReference type="NCBI Taxonomy" id="184978"/>
    <lineage>
        <taxon>Eukaryota</taxon>
        <taxon>Fungi</taxon>
        <taxon>Dikarya</taxon>
        <taxon>Ascomycota</taxon>
        <taxon>Pezizomycotina</taxon>
        <taxon>Dothideomycetes</taxon>
        <taxon>Pleosporomycetidae</taxon>
        <taxon>Pleosporales</taxon>
        <taxon>Pleosporineae</taxon>
        <taxon>Pleosporaceae</taxon>
        <taxon>Decorospora</taxon>
    </lineage>
</organism>